<dbReference type="InterPro" id="IPR025738">
    <property type="entry name" value="BatD"/>
</dbReference>
<sequence>MNAALLRQVLAAALALLAACHGAGAQSRDVAPDDLALRVTLERPDAVPFVQELVLLTVEGVYRRHITLEKLLQPALPDFDWMQLGEDAWFDSVLDGRKVKNFRRRMALFAQVPGRLTIPSFTHELHLTDESDDWFAHSVTSAPIEIEVRPKPDVDGWWLPVSRLTVADSWSNPPDQLAPGEGVLRIVRIEATGVGPEAIPPMPDLRSPSGHVFAHPEKRLIELSPQGPVSIAFWRWTVQPGPRGTAILEPFGFDYFDTQTRQMRHVEITAQRVAHEALGRSPEAPPPPAPWRLSAWPLALAALVGMGGGAAVFLAGRAPDRLCVAGRLASHAARRVRRWHAGARLLLAAWRGDLPALRRTARGYAAIAGDGRPSPHHARCLRHLDAQIFAPNMPPLRFVQFAREMLSNGGGARSGKPDAKGDRTPAPGS</sequence>
<dbReference type="EMBL" id="APKE01000036">
    <property type="protein sequence ID" value="KAF0674699.1"/>
    <property type="molecule type" value="Genomic_DNA"/>
</dbReference>
<proteinExistence type="predicted"/>
<name>A0A921TDU3_9RHOB</name>
<evidence type="ECO:0000313" key="3">
    <source>
        <dbReference type="EMBL" id="KAF0674699.1"/>
    </source>
</evidence>
<dbReference type="Proteomes" id="UP000698242">
    <property type="component" value="Unassembled WGS sequence"/>
</dbReference>
<evidence type="ECO:0000313" key="4">
    <source>
        <dbReference type="Proteomes" id="UP000698242"/>
    </source>
</evidence>
<organism evidence="3 4">
    <name type="scientific">Profundibacterium mesophilum KAUST100406-0324</name>
    <dbReference type="NCBI Taxonomy" id="1037889"/>
    <lineage>
        <taxon>Bacteria</taxon>
        <taxon>Pseudomonadati</taxon>
        <taxon>Pseudomonadota</taxon>
        <taxon>Alphaproteobacteria</taxon>
        <taxon>Rhodobacterales</taxon>
        <taxon>Roseobacteraceae</taxon>
        <taxon>Profundibacterium</taxon>
    </lineage>
</organism>
<accession>A0A921TDU3</accession>
<keyword evidence="2" id="KW-0732">Signal</keyword>
<dbReference type="AlphaFoldDB" id="A0A921TDU3"/>
<feature type="region of interest" description="Disordered" evidence="1">
    <location>
        <begin position="408"/>
        <end position="429"/>
    </location>
</feature>
<gene>
    <name evidence="3" type="ORF">PMES_03082</name>
</gene>
<dbReference type="PANTHER" id="PTHR40940">
    <property type="entry name" value="PROTEIN BATD-RELATED"/>
    <property type="match status" value="1"/>
</dbReference>
<reference evidence="3" key="1">
    <citation type="submission" date="2013-03" db="EMBL/GenBank/DDBJ databases">
        <title>Genome Sequence of the Profundibacterium mesophilum strain KAUST100406-0324T from Red Sea, a novel genus in the family Rhodobacteraceae.</title>
        <authorList>
            <person name="Essack M."/>
            <person name="Alam I."/>
            <person name="Lafi F."/>
            <person name="Alawi W."/>
            <person name="Kamanu F."/>
            <person name="Al-Suwailem A."/>
            <person name="Lee O.O."/>
            <person name="Xu Y."/>
            <person name="Bajic V."/>
            <person name="Qian P.-Y."/>
            <person name="Archer J."/>
        </authorList>
    </citation>
    <scope>NUCLEOTIDE SEQUENCE</scope>
    <source>
        <strain evidence="3">KAUST100406-0324</strain>
    </source>
</reference>
<keyword evidence="4" id="KW-1185">Reference proteome</keyword>
<comment type="caution">
    <text evidence="3">The sequence shown here is derived from an EMBL/GenBank/DDBJ whole genome shotgun (WGS) entry which is preliminary data.</text>
</comment>
<evidence type="ECO:0000256" key="2">
    <source>
        <dbReference type="SAM" id="SignalP"/>
    </source>
</evidence>
<dbReference type="RefSeq" id="WP_159966583.1">
    <property type="nucleotide sequence ID" value="NZ_APKE01000036.1"/>
</dbReference>
<dbReference type="PROSITE" id="PS51257">
    <property type="entry name" value="PROKAR_LIPOPROTEIN"/>
    <property type="match status" value="1"/>
</dbReference>
<evidence type="ECO:0000256" key="1">
    <source>
        <dbReference type="SAM" id="MobiDB-lite"/>
    </source>
</evidence>
<dbReference type="PANTHER" id="PTHR40940:SF1">
    <property type="entry name" value="PROTEIN BATD"/>
    <property type="match status" value="1"/>
</dbReference>
<protein>
    <submittedName>
        <fullName evidence="3">Oxygen tolerance domain containing protein</fullName>
    </submittedName>
</protein>
<feature type="chain" id="PRO_5036920527" evidence="2">
    <location>
        <begin position="26"/>
        <end position="429"/>
    </location>
</feature>
<feature type="signal peptide" evidence="2">
    <location>
        <begin position="1"/>
        <end position="25"/>
    </location>
</feature>
<dbReference type="OrthoDB" id="7688940at2"/>